<dbReference type="GeneID" id="17292152"/>
<name>L1IGS2_GUITC</name>
<reference evidence="3" key="3">
    <citation type="submission" date="2015-06" db="UniProtKB">
        <authorList>
            <consortium name="EnsemblProtists"/>
        </authorList>
    </citation>
    <scope>IDENTIFICATION</scope>
</reference>
<feature type="chain" id="PRO_5008770003" evidence="1">
    <location>
        <begin position="20"/>
        <end position="106"/>
    </location>
</feature>
<reference evidence="2 4" key="1">
    <citation type="journal article" date="2012" name="Nature">
        <title>Algal genomes reveal evolutionary mosaicism and the fate of nucleomorphs.</title>
        <authorList>
            <consortium name="DOE Joint Genome Institute"/>
            <person name="Curtis B.A."/>
            <person name="Tanifuji G."/>
            <person name="Burki F."/>
            <person name="Gruber A."/>
            <person name="Irimia M."/>
            <person name="Maruyama S."/>
            <person name="Arias M.C."/>
            <person name="Ball S.G."/>
            <person name="Gile G.H."/>
            <person name="Hirakawa Y."/>
            <person name="Hopkins J.F."/>
            <person name="Kuo A."/>
            <person name="Rensing S.A."/>
            <person name="Schmutz J."/>
            <person name="Symeonidi A."/>
            <person name="Elias M."/>
            <person name="Eveleigh R.J."/>
            <person name="Herman E.K."/>
            <person name="Klute M.J."/>
            <person name="Nakayama T."/>
            <person name="Obornik M."/>
            <person name="Reyes-Prieto A."/>
            <person name="Armbrust E.V."/>
            <person name="Aves S.J."/>
            <person name="Beiko R.G."/>
            <person name="Coutinho P."/>
            <person name="Dacks J.B."/>
            <person name="Durnford D.G."/>
            <person name="Fast N.M."/>
            <person name="Green B.R."/>
            <person name="Grisdale C.J."/>
            <person name="Hempel F."/>
            <person name="Henrissat B."/>
            <person name="Hoppner M.P."/>
            <person name="Ishida K."/>
            <person name="Kim E."/>
            <person name="Koreny L."/>
            <person name="Kroth P.G."/>
            <person name="Liu Y."/>
            <person name="Malik S.B."/>
            <person name="Maier U.G."/>
            <person name="McRose D."/>
            <person name="Mock T."/>
            <person name="Neilson J.A."/>
            <person name="Onodera N.T."/>
            <person name="Poole A.M."/>
            <person name="Pritham E.J."/>
            <person name="Richards T.A."/>
            <person name="Rocap G."/>
            <person name="Roy S.W."/>
            <person name="Sarai C."/>
            <person name="Schaack S."/>
            <person name="Shirato S."/>
            <person name="Slamovits C.H."/>
            <person name="Spencer D.F."/>
            <person name="Suzuki S."/>
            <person name="Worden A.Z."/>
            <person name="Zauner S."/>
            <person name="Barry K."/>
            <person name="Bell C."/>
            <person name="Bharti A.K."/>
            <person name="Crow J.A."/>
            <person name="Grimwood J."/>
            <person name="Kramer R."/>
            <person name="Lindquist E."/>
            <person name="Lucas S."/>
            <person name="Salamov A."/>
            <person name="McFadden G.I."/>
            <person name="Lane C.E."/>
            <person name="Keeling P.J."/>
            <person name="Gray M.W."/>
            <person name="Grigoriev I.V."/>
            <person name="Archibald J.M."/>
        </authorList>
    </citation>
    <scope>NUCLEOTIDE SEQUENCE</scope>
    <source>
        <strain evidence="2 4">CCMP2712</strain>
    </source>
</reference>
<dbReference type="EMBL" id="JH993091">
    <property type="protein sequence ID" value="EKX35428.1"/>
    <property type="molecule type" value="Genomic_DNA"/>
</dbReference>
<evidence type="ECO:0000313" key="3">
    <source>
        <dbReference type="EnsemblProtists" id="EKX35428"/>
    </source>
</evidence>
<evidence type="ECO:0000313" key="4">
    <source>
        <dbReference type="Proteomes" id="UP000011087"/>
    </source>
</evidence>
<accession>L1IGS2</accession>
<reference evidence="4" key="2">
    <citation type="submission" date="2012-11" db="EMBL/GenBank/DDBJ databases">
        <authorList>
            <person name="Kuo A."/>
            <person name="Curtis B.A."/>
            <person name="Tanifuji G."/>
            <person name="Burki F."/>
            <person name="Gruber A."/>
            <person name="Irimia M."/>
            <person name="Maruyama S."/>
            <person name="Arias M.C."/>
            <person name="Ball S.G."/>
            <person name="Gile G.H."/>
            <person name="Hirakawa Y."/>
            <person name="Hopkins J.F."/>
            <person name="Rensing S.A."/>
            <person name="Schmutz J."/>
            <person name="Symeonidi A."/>
            <person name="Elias M."/>
            <person name="Eveleigh R.J."/>
            <person name="Herman E.K."/>
            <person name="Klute M.J."/>
            <person name="Nakayama T."/>
            <person name="Obornik M."/>
            <person name="Reyes-Prieto A."/>
            <person name="Armbrust E.V."/>
            <person name="Aves S.J."/>
            <person name="Beiko R.G."/>
            <person name="Coutinho P."/>
            <person name="Dacks J.B."/>
            <person name="Durnford D.G."/>
            <person name="Fast N.M."/>
            <person name="Green B.R."/>
            <person name="Grisdale C."/>
            <person name="Hempe F."/>
            <person name="Henrissat B."/>
            <person name="Hoppner M.P."/>
            <person name="Ishida K.-I."/>
            <person name="Kim E."/>
            <person name="Koreny L."/>
            <person name="Kroth P.G."/>
            <person name="Liu Y."/>
            <person name="Malik S.-B."/>
            <person name="Maier U.G."/>
            <person name="McRose D."/>
            <person name="Mock T."/>
            <person name="Neilson J.A."/>
            <person name="Onodera N.T."/>
            <person name="Poole A.M."/>
            <person name="Pritham E.J."/>
            <person name="Richards T.A."/>
            <person name="Rocap G."/>
            <person name="Roy S.W."/>
            <person name="Sarai C."/>
            <person name="Schaack S."/>
            <person name="Shirato S."/>
            <person name="Slamovits C.H."/>
            <person name="Spencer D.F."/>
            <person name="Suzuki S."/>
            <person name="Worden A.Z."/>
            <person name="Zauner S."/>
            <person name="Barry K."/>
            <person name="Bell C."/>
            <person name="Bharti A.K."/>
            <person name="Crow J.A."/>
            <person name="Grimwood J."/>
            <person name="Kramer R."/>
            <person name="Lindquist E."/>
            <person name="Lucas S."/>
            <person name="Salamov A."/>
            <person name="McFadden G.I."/>
            <person name="Lane C.E."/>
            <person name="Keeling P.J."/>
            <person name="Gray M.W."/>
            <person name="Grigoriev I.V."/>
            <person name="Archibald J.M."/>
        </authorList>
    </citation>
    <scope>NUCLEOTIDE SEQUENCE</scope>
    <source>
        <strain evidence="4">CCMP2712</strain>
    </source>
</reference>
<dbReference type="HOGENOM" id="CLU_2228319_0_0_1"/>
<evidence type="ECO:0000256" key="1">
    <source>
        <dbReference type="SAM" id="SignalP"/>
    </source>
</evidence>
<dbReference type="PaxDb" id="55529-EKX35428"/>
<organism evidence="2">
    <name type="scientific">Guillardia theta (strain CCMP2712)</name>
    <name type="common">Cryptophyte</name>
    <dbReference type="NCBI Taxonomy" id="905079"/>
    <lineage>
        <taxon>Eukaryota</taxon>
        <taxon>Cryptophyceae</taxon>
        <taxon>Pyrenomonadales</taxon>
        <taxon>Geminigeraceae</taxon>
        <taxon>Guillardia</taxon>
    </lineage>
</organism>
<keyword evidence="4" id="KW-1185">Reference proteome</keyword>
<sequence>MIFAMILHIVMYRPASSVAKKIVCDRYNWSMVSACSRKDDEDMTREQVDTSWMCREIGMHCRKSKGQRRRRGHGDAGGVLEKMERAVMEVEVEVVEVVVVMMMVVI</sequence>
<dbReference type="Proteomes" id="UP000011087">
    <property type="component" value="Unassembled WGS sequence"/>
</dbReference>
<feature type="signal peptide" evidence="1">
    <location>
        <begin position="1"/>
        <end position="19"/>
    </location>
</feature>
<protein>
    <submittedName>
        <fullName evidence="2 3">Uncharacterized protein</fullName>
    </submittedName>
</protein>
<proteinExistence type="predicted"/>
<dbReference type="EnsemblProtists" id="EKX35428">
    <property type="protein sequence ID" value="EKX35428"/>
    <property type="gene ID" value="GUITHDRAFT_118445"/>
</dbReference>
<keyword evidence="1" id="KW-0732">Signal</keyword>
<dbReference type="KEGG" id="gtt:GUITHDRAFT_118445"/>
<gene>
    <name evidence="2" type="ORF">GUITHDRAFT_118445</name>
</gene>
<dbReference type="AlphaFoldDB" id="L1IGS2"/>
<evidence type="ECO:0000313" key="2">
    <source>
        <dbReference type="EMBL" id="EKX35428.1"/>
    </source>
</evidence>
<dbReference type="RefSeq" id="XP_005822408.1">
    <property type="nucleotide sequence ID" value="XM_005822351.1"/>
</dbReference>